<organism evidence="2 3">
    <name type="scientific">Suillus subaureus</name>
    <dbReference type="NCBI Taxonomy" id="48587"/>
    <lineage>
        <taxon>Eukaryota</taxon>
        <taxon>Fungi</taxon>
        <taxon>Dikarya</taxon>
        <taxon>Basidiomycota</taxon>
        <taxon>Agaricomycotina</taxon>
        <taxon>Agaricomycetes</taxon>
        <taxon>Agaricomycetidae</taxon>
        <taxon>Boletales</taxon>
        <taxon>Suillineae</taxon>
        <taxon>Suillaceae</taxon>
        <taxon>Suillus</taxon>
    </lineage>
</organism>
<evidence type="ECO:0000313" key="3">
    <source>
        <dbReference type="Proteomes" id="UP000807769"/>
    </source>
</evidence>
<sequence length="195" mass="21511">MMNFLKAILLAVTIISPLGVRATPDSETNILCNWAPCGYLCAGVTQFTEGCTNSDGTPGIQRCLWGKQCDTSEGSGGIGDETLYWNTSWESTFPIVANSLVHRFEWFKSQRISLGSLIGVASATTVSELSNAVECRNCELVPPIQKSAARVHLKVYRGDKVTWRPAVWRPLLLERAKISQACKRKAEFEVITNQL</sequence>
<reference evidence="2" key="1">
    <citation type="journal article" date="2020" name="New Phytol.">
        <title>Comparative genomics reveals dynamic genome evolution in host specialist ectomycorrhizal fungi.</title>
        <authorList>
            <person name="Lofgren L.A."/>
            <person name="Nguyen N.H."/>
            <person name="Vilgalys R."/>
            <person name="Ruytinx J."/>
            <person name="Liao H.L."/>
            <person name="Branco S."/>
            <person name="Kuo A."/>
            <person name="LaButti K."/>
            <person name="Lipzen A."/>
            <person name="Andreopoulos W."/>
            <person name="Pangilinan J."/>
            <person name="Riley R."/>
            <person name="Hundley H."/>
            <person name="Na H."/>
            <person name="Barry K."/>
            <person name="Grigoriev I.V."/>
            <person name="Stajich J.E."/>
            <person name="Kennedy P.G."/>
        </authorList>
    </citation>
    <scope>NUCLEOTIDE SEQUENCE</scope>
    <source>
        <strain evidence="2">MN1</strain>
    </source>
</reference>
<evidence type="ECO:0000313" key="2">
    <source>
        <dbReference type="EMBL" id="KAG1804635.1"/>
    </source>
</evidence>
<gene>
    <name evidence="2" type="ORF">BJ212DRAFT_1304189</name>
</gene>
<keyword evidence="3" id="KW-1185">Reference proteome</keyword>
<name>A0A9P7DW59_9AGAM</name>
<feature type="chain" id="PRO_5040215375" description="Secreted protein" evidence="1">
    <location>
        <begin position="23"/>
        <end position="195"/>
    </location>
</feature>
<accession>A0A9P7DW59</accession>
<protein>
    <recommendedName>
        <fullName evidence="4">Secreted protein</fullName>
    </recommendedName>
</protein>
<evidence type="ECO:0000256" key="1">
    <source>
        <dbReference type="SAM" id="SignalP"/>
    </source>
</evidence>
<keyword evidence="1" id="KW-0732">Signal</keyword>
<evidence type="ECO:0008006" key="4">
    <source>
        <dbReference type="Google" id="ProtNLM"/>
    </source>
</evidence>
<comment type="caution">
    <text evidence="2">The sequence shown here is derived from an EMBL/GenBank/DDBJ whole genome shotgun (WGS) entry which is preliminary data.</text>
</comment>
<dbReference type="AlphaFoldDB" id="A0A9P7DW59"/>
<dbReference type="GeneID" id="64627578"/>
<dbReference type="Proteomes" id="UP000807769">
    <property type="component" value="Unassembled WGS sequence"/>
</dbReference>
<proteinExistence type="predicted"/>
<feature type="signal peptide" evidence="1">
    <location>
        <begin position="1"/>
        <end position="22"/>
    </location>
</feature>
<dbReference type="EMBL" id="JABBWG010000056">
    <property type="protein sequence ID" value="KAG1804635.1"/>
    <property type="molecule type" value="Genomic_DNA"/>
</dbReference>
<dbReference type="RefSeq" id="XP_041187044.1">
    <property type="nucleotide sequence ID" value="XM_041333561.1"/>
</dbReference>
<dbReference type="OrthoDB" id="2691263at2759"/>